<dbReference type="AlphaFoldDB" id="A0A934T1I1"/>
<sequence>PYSSSEYSGRAINYPLYEKPVHFRAKVQEFSGGGFEVVISSVNLQRHADRASMHVPRGPRTERKGDQESIEKARRRAKRSVRLKVKEMGADHLITFTTRATISRDELKAAWGRFTDNVSYHMKRKFEYVCVCEPHPTNPDHLHLHAAIRGRLSSREMVLFRRCWYIALGATGKEKGAAAPGGFNIRHIRVKGGAHRRMDKIASYISKYITKEDCAGFNKKRYWASKINLKEARAYWLKAVSIKEAVTEFCREFDFVPADMKQDFFQARNIDLAWMRCVPDPGGIWSHVPF</sequence>
<reference evidence="3" key="1">
    <citation type="submission" date="2021-01" db="EMBL/GenBank/DDBJ databases">
        <title>Genome sequence of strain Noviherbaspirillum sp. DKR-6.</title>
        <authorList>
            <person name="Chaudhary D.K."/>
        </authorList>
    </citation>
    <scope>NUCLEOTIDE SEQUENCE</scope>
    <source>
        <strain evidence="3">DKR-6</strain>
    </source>
</reference>
<dbReference type="Pfam" id="PF23343">
    <property type="entry name" value="REP_ORF2-G2P"/>
    <property type="match status" value="1"/>
</dbReference>
<accession>A0A934T1I1</accession>
<feature type="compositionally biased region" description="Basic and acidic residues" evidence="1">
    <location>
        <begin position="59"/>
        <end position="72"/>
    </location>
</feature>
<keyword evidence="4" id="KW-1185">Reference proteome</keyword>
<gene>
    <name evidence="3" type="ORF">JJB74_32915</name>
</gene>
<feature type="domain" description="Replication-associated protein ORF2/G2P" evidence="2">
    <location>
        <begin position="92"/>
        <end position="212"/>
    </location>
</feature>
<evidence type="ECO:0000313" key="3">
    <source>
        <dbReference type="EMBL" id="MBK4739400.1"/>
    </source>
</evidence>
<feature type="region of interest" description="Disordered" evidence="1">
    <location>
        <begin position="49"/>
        <end position="77"/>
    </location>
</feature>
<evidence type="ECO:0000313" key="4">
    <source>
        <dbReference type="Proteomes" id="UP000622890"/>
    </source>
</evidence>
<feature type="non-terminal residue" evidence="3">
    <location>
        <position position="1"/>
    </location>
</feature>
<organism evidence="3 4">
    <name type="scientific">Noviherbaspirillum pedocola</name>
    <dbReference type="NCBI Taxonomy" id="2801341"/>
    <lineage>
        <taxon>Bacteria</taxon>
        <taxon>Pseudomonadati</taxon>
        <taxon>Pseudomonadota</taxon>
        <taxon>Betaproteobacteria</taxon>
        <taxon>Burkholderiales</taxon>
        <taxon>Oxalobacteraceae</taxon>
        <taxon>Noviherbaspirillum</taxon>
    </lineage>
</organism>
<protein>
    <recommendedName>
        <fullName evidence="2">Replication-associated protein ORF2/G2P domain-containing protein</fullName>
    </recommendedName>
</protein>
<evidence type="ECO:0000256" key="1">
    <source>
        <dbReference type="SAM" id="MobiDB-lite"/>
    </source>
</evidence>
<proteinExistence type="predicted"/>
<dbReference type="EMBL" id="JAEPBG010000068">
    <property type="protein sequence ID" value="MBK4739400.1"/>
    <property type="molecule type" value="Genomic_DNA"/>
</dbReference>
<comment type="caution">
    <text evidence="3">The sequence shown here is derived from an EMBL/GenBank/DDBJ whole genome shotgun (WGS) entry which is preliminary data.</text>
</comment>
<name>A0A934T1I1_9BURK</name>
<dbReference type="Proteomes" id="UP000622890">
    <property type="component" value="Unassembled WGS sequence"/>
</dbReference>
<dbReference type="InterPro" id="IPR056906">
    <property type="entry name" value="ORF2/G2P_dom"/>
</dbReference>
<evidence type="ECO:0000259" key="2">
    <source>
        <dbReference type="Pfam" id="PF23343"/>
    </source>
</evidence>